<evidence type="ECO:0000256" key="6">
    <source>
        <dbReference type="ARBA" id="ARBA00022723"/>
    </source>
</evidence>
<dbReference type="InterPro" id="IPR058240">
    <property type="entry name" value="rSAM_sf"/>
</dbReference>
<evidence type="ECO:0000259" key="11">
    <source>
        <dbReference type="PROSITE" id="PS51918"/>
    </source>
</evidence>
<evidence type="ECO:0000256" key="5">
    <source>
        <dbReference type="ARBA" id="ARBA00022691"/>
    </source>
</evidence>
<keyword evidence="4 10" id="KW-0004">4Fe-4S</keyword>
<sequence length="257" mass="28730">MIGRIHSIESFGTVDGPGIRMVVFLSGCPMRCLYCHNPDTWDPRGGTPMTTEQILSQYRSAAHFYRRGGITVTGGEPLMQIGFVTELFEAARKEGIHTCLDTSGITFNPDSPGLKKQFDRLMASTCLVLLDIKHIDPIEHQKLCGQSQKPVLAFASYLDEKKVPVWIRHVVVPGMTDNDQYLHQLGLYLGTLTNIKALDVLPYHDMGKPKYEALGMDYPLKDTPPLDKERAVRARGIILQGMREARKKVLDNSSGRC</sequence>
<dbReference type="CDD" id="cd01335">
    <property type="entry name" value="Radical_SAM"/>
    <property type="match status" value="1"/>
</dbReference>
<comment type="similarity">
    <text evidence="2 10">Belongs to the organic radical-activating enzymes family.</text>
</comment>
<reference evidence="12" key="2">
    <citation type="submission" date="2021-04" db="EMBL/GenBank/DDBJ databases">
        <authorList>
            <person name="Gilroy R."/>
        </authorList>
    </citation>
    <scope>NUCLEOTIDE SEQUENCE</scope>
    <source>
        <strain evidence="12">CHK188-4685</strain>
    </source>
</reference>
<dbReference type="AlphaFoldDB" id="A0A9D2L5J2"/>
<dbReference type="Gene3D" id="3.20.20.70">
    <property type="entry name" value="Aldolase class I"/>
    <property type="match status" value="1"/>
</dbReference>
<evidence type="ECO:0000256" key="3">
    <source>
        <dbReference type="ARBA" id="ARBA00021356"/>
    </source>
</evidence>
<evidence type="ECO:0000313" key="13">
    <source>
        <dbReference type="Proteomes" id="UP000886804"/>
    </source>
</evidence>
<dbReference type="SUPFAM" id="SSF102114">
    <property type="entry name" value="Radical SAM enzymes"/>
    <property type="match status" value="1"/>
</dbReference>
<dbReference type="PROSITE" id="PS01087">
    <property type="entry name" value="RADICAL_ACTIVATING"/>
    <property type="match status" value="1"/>
</dbReference>
<proteinExistence type="inferred from homology"/>
<dbReference type="NCBIfam" id="TIGR02493">
    <property type="entry name" value="PFLA"/>
    <property type="match status" value="1"/>
</dbReference>
<keyword evidence="10" id="KW-0963">Cytoplasm</keyword>
<dbReference type="SFLD" id="SFLDS00029">
    <property type="entry name" value="Radical_SAM"/>
    <property type="match status" value="1"/>
</dbReference>
<evidence type="ECO:0000256" key="2">
    <source>
        <dbReference type="ARBA" id="ARBA00009777"/>
    </source>
</evidence>
<comment type="function">
    <text evidence="1 10">Activation of pyruvate formate-lyase under anaerobic conditions by generation of an organic free radical, using S-adenosylmethionine and reduced flavodoxin as cosubstrates to produce 5'-deoxy-adenosine.</text>
</comment>
<dbReference type="GO" id="GO:0046872">
    <property type="term" value="F:metal ion binding"/>
    <property type="evidence" value="ECO:0007669"/>
    <property type="project" value="UniProtKB-UniRule"/>
</dbReference>
<dbReference type="GO" id="GO:0043365">
    <property type="term" value="F:[formate-C-acetyltransferase]-activating enzyme activity"/>
    <property type="evidence" value="ECO:0007669"/>
    <property type="project" value="UniProtKB-UniRule"/>
</dbReference>
<keyword evidence="5 10" id="KW-0949">S-adenosyl-L-methionine</keyword>
<dbReference type="Pfam" id="PF04055">
    <property type="entry name" value="Radical_SAM"/>
    <property type="match status" value="1"/>
</dbReference>
<comment type="catalytic activity">
    <reaction evidence="10">
        <text>glycyl-[formate C-acetyltransferase] + reduced [flavodoxin] + S-adenosyl-L-methionine = glycin-2-yl radical-[formate C-acetyltransferase] + semiquinone [flavodoxin] + 5'-deoxyadenosine + L-methionine + H(+)</text>
        <dbReference type="Rhea" id="RHEA:19225"/>
        <dbReference type="Rhea" id="RHEA-COMP:10622"/>
        <dbReference type="Rhea" id="RHEA-COMP:12190"/>
        <dbReference type="Rhea" id="RHEA-COMP:12191"/>
        <dbReference type="Rhea" id="RHEA-COMP:14480"/>
        <dbReference type="ChEBI" id="CHEBI:15378"/>
        <dbReference type="ChEBI" id="CHEBI:17319"/>
        <dbReference type="ChEBI" id="CHEBI:29947"/>
        <dbReference type="ChEBI" id="CHEBI:32722"/>
        <dbReference type="ChEBI" id="CHEBI:57618"/>
        <dbReference type="ChEBI" id="CHEBI:57844"/>
        <dbReference type="ChEBI" id="CHEBI:59789"/>
        <dbReference type="ChEBI" id="CHEBI:140311"/>
        <dbReference type="EC" id="1.97.1.4"/>
    </reaction>
</comment>
<feature type="domain" description="Radical SAM core" evidence="11">
    <location>
        <begin position="14"/>
        <end position="243"/>
    </location>
</feature>
<organism evidence="12 13">
    <name type="scientific">Candidatus Enterocloster faecavium</name>
    <dbReference type="NCBI Taxonomy" id="2838560"/>
    <lineage>
        <taxon>Bacteria</taxon>
        <taxon>Bacillati</taxon>
        <taxon>Bacillota</taxon>
        <taxon>Clostridia</taxon>
        <taxon>Lachnospirales</taxon>
        <taxon>Lachnospiraceae</taxon>
        <taxon>Enterocloster</taxon>
    </lineage>
</organism>
<keyword evidence="12" id="KW-0670">Pyruvate</keyword>
<dbReference type="PIRSF" id="PIRSF000371">
    <property type="entry name" value="PFL_act_enz"/>
    <property type="match status" value="1"/>
</dbReference>
<dbReference type="EMBL" id="DWYS01000004">
    <property type="protein sequence ID" value="HJB06296.1"/>
    <property type="molecule type" value="Genomic_DNA"/>
</dbReference>
<dbReference type="GO" id="GO:0051539">
    <property type="term" value="F:4 iron, 4 sulfur cluster binding"/>
    <property type="evidence" value="ECO:0007669"/>
    <property type="project" value="UniProtKB-UniRule"/>
</dbReference>
<dbReference type="EC" id="1.97.1.4" evidence="10"/>
<comment type="caution">
    <text evidence="12">The sequence shown here is derived from an EMBL/GenBank/DDBJ whole genome shotgun (WGS) entry which is preliminary data.</text>
</comment>
<keyword evidence="7 10" id="KW-0560">Oxidoreductase</keyword>
<keyword evidence="8 10" id="KW-0408">Iron</keyword>
<dbReference type="GO" id="GO:0005737">
    <property type="term" value="C:cytoplasm"/>
    <property type="evidence" value="ECO:0007669"/>
    <property type="project" value="UniProtKB-SubCell"/>
</dbReference>
<name>A0A9D2L5J2_9FIRM</name>
<keyword evidence="9 10" id="KW-0411">Iron-sulfur</keyword>
<dbReference type="InterPro" id="IPR013785">
    <property type="entry name" value="Aldolase_TIM"/>
</dbReference>
<evidence type="ECO:0000256" key="8">
    <source>
        <dbReference type="ARBA" id="ARBA00023004"/>
    </source>
</evidence>
<evidence type="ECO:0000256" key="4">
    <source>
        <dbReference type="ARBA" id="ARBA00022485"/>
    </source>
</evidence>
<dbReference type="PROSITE" id="PS51918">
    <property type="entry name" value="RADICAL_SAM"/>
    <property type="match status" value="1"/>
</dbReference>
<dbReference type="SFLD" id="SFLDG01067">
    <property type="entry name" value="SPASM/twitch_domain_containing"/>
    <property type="match status" value="1"/>
</dbReference>
<gene>
    <name evidence="12" type="primary">pflA</name>
    <name evidence="12" type="ORF">H9716_00295</name>
</gene>
<dbReference type="SFLD" id="SFLDG01066">
    <property type="entry name" value="organic_radical-activating_enz"/>
    <property type="match status" value="1"/>
</dbReference>
<reference evidence="12" key="1">
    <citation type="journal article" date="2021" name="PeerJ">
        <title>Extensive microbial diversity within the chicken gut microbiome revealed by metagenomics and culture.</title>
        <authorList>
            <person name="Gilroy R."/>
            <person name="Ravi A."/>
            <person name="Getino M."/>
            <person name="Pursley I."/>
            <person name="Horton D.L."/>
            <person name="Alikhan N.F."/>
            <person name="Baker D."/>
            <person name="Gharbi K."/>
            <person name="Hall N."/>
            <person name="Watson M."/>
            <person name="Adriaenssens E.M."/>
            <person name="Foster-Nyarko E."/>
            <person name="Jarju S."/>
            <person name="Secka A."/>
            <person name="Antonio M."/>
            <person name="Oren A."/>
            <person name="Chaudhuri R.R."/>
            <person name="La Ragione R."/>
            <person name="Hildebrand F."/>
            <person name="Pallen M.J."/>
        </authorList>
    </citation>
    <scope>NUCLEOTIDE SEQUENCE</scope>
    <source>
        <strain evidence="12">CHK188-4685</strain>
    </source>
</reference>
<dbReference type="InterPro" id="IPR007197">
    <property type="entry name" value="rSAM"/>
</dbReference>
<evidence type="ECO:0000313" key="12">
    <source>
        <dbReference type="EMBL" id="HJB06296.1"/>
    </source>
</evidence>
<dbReference type="PANTHER" id="PTHR30352">
    <property type="entry name" value="PYRUVATE FORMATE-LYASE-ACTIVATING ENZYME"/>
    <property type="match status" value="1"/>
</dbReference>
<dbReference type="InterPro" id="IPR001989">
    <property type="entry name" value="Radical_activat_CS"/>
</dbReference>
<evidence type="ECO:0000256" key="9">
    <source>
        <dbReference type="ARBA" id="ARBA00023014"/>
    </source>
</evidence>
<dbReference type="GO" id="GO:0016829">
    <property type="term" value="F:lyase activity"/>
    <property type="evidence" value="ECO:0007669"/>
    <property type="project" value="UniProtKB-KW"/>
</dbReference>
<keyword evidence="6 10" id="KW-0479">Metal-binding</keyword>
<comment type="subcellular location">
    <subcellularLocation>
        <location evidence="10">Cytoplasm</location>
    </subcellularLocation>
</comment>
<evidence type="ECO:0000256" key="1">
    <source>
        <dbReference type="ARBA" id="ARBA00003141"/>
    </source>
</evidence>
<dbReference type="InterPro" id="IPR034457">
    <property type="entry name" value="Organic_radical-activating"/>
</dbReference>
<protein>
    <recommendedName>
        <fullName evidence="3 10">Pyruvate formate-lyase-activating enzyme</fullName>
        <ecNumber evidence="10">1.97.1.4</ecNumber>
    </recommendedName>
</protein>
<accession>A0A9D2L5J2</accession>
<comment type="cofactor">
    <cofactor evidence="10">
        <name>[4Fe-4S] cluster</name>
        <dbReference type="ChEBI" id="CHEBI:49883"/>
    </cofactor>
    <text evidence="10">Binds 1 [4Fe-4S] cluster. The cluster is coordinated with 3 cysteines and an exchangeable S-adenosyl-L-methionine.</text>
</comment>
<dbReference type="PANTHER" id="PTHR30352:SF5">
    <property type="entry name" value="PYRUVATE FORMATE-LYASE 1-ACTIVATING ENZYME"/>
    <property type="match status" value="1"/>
</dbReference>
<evidence type="ECO:0000256" key="10">
    <source>
        <dbReference type="RuleBase" id="RU362053"/>
    </source>
</evidence>
<evidence type="ECO:0000256" key="7">
    <source>
        <dbReference type="ARBA" id="ARBA00023002"/>
    </source>
</evidence>
<dbReference type="Proteomes" id="UP000886804">
    <property type="component" value="Unassembled WGS sequence"/>
</dbReference>
<dbReference type="InterPro" id="IPR012838">
    <property type="entry name" value="PFL1_activating"/>
</dbReference>
<keyword evidence="12" id="KW-0456">Lyase</keyword>
<dbReference type="InterPro" id="IPR012839">
    <property type="entry name" value="Organic_radical_activase"/>
</dbReference>